<evidence type="ECO:0000256" key="1">
    <source>
        <dbReference type="SAM" id="MobiDB-lite"/>
    </source>
</evidence>
<keyword evidence="4" id="KW-1185">Reference proteome</keyword>
<feature type="compositionally biased region" description="Polar residues" evidence="1">
    <location>
        <begin position="1"/>
        <end position="14"/>
    </location>
</feature>
<gene>
    <name evidence="3" type="ORF">Azoinq_03800</name>
</gene>
<dbReference type="KEGG" id="aiq:Azoinq_03800"/>
<dbReference type="RefSeq" id="WP_216125760.1">
    <property type="nucleotide sequence ID" value="NZ_CP064782.1"/>
</dbReference>
<organism evidence="3 4">
    <name type="scientific">Azospira inquinata</name>
    <dbReference type="NCBI Taxonomy" id="2785627"/>
    <lineage>
        <taxon>Bacteria</taxon>
        <taxon>Pseudomonadati</taxon>
        <taxon>Pseudomonadota</taxon>
        <taxon>Betaproteobacteria</taxon>
        <taxon>Rhodocyclales</taxon>
        <taxon>Rhodocyclaceae</taxon>
        <taxon>Azospira</taxon>
    </lineage>
</organism>
<protein>
    <submittedName>
        <fullName evidence="3">Uncharacterized protein</fullName>
    </submittedName>
</protein>
<proteinExistence type="predicted"/>
<sequence>MTDTQSAGKTSGHSTPPRAPRSFSPLARHLTLLVLLKMVLLGLLWYFLIAPQRQTVDSTALGRHLVAGDVSLSKPTTAREVLRD</sequence>
<reference evidence="3" key="1">
    <citation type="submission" date="2020-11" db="EMBL/GenBank/DDBJ databases">
        <title>Azospira inquinata sp. nov.</title>
        <authorList>
            <person name="Moe W.M."/>
            <person name="Mikes M.C."/>
        </authorList>
    </citation>
    <scope>NUCLEOTIDE SEQUENCE</scope>
    <source>
        <strain evidence="3">Azo-3</strain>
    </source>
</reference>
<dbReference type="InterPro" id="IPR054636">
    <property type="entry name" value="CydP"/>
</dbReference>
<feature type="region of interest" description="Disordered" evidence="1">
    <location>
        <begin position="1"/>
        <end position="23"/>
    </location>
</feature>
<dbReference type="AlphaFoldDB" id="A0A975SNS7"/>
<keyword evidence="2" id="KW-0812">Transmembrane</keyword>
<dbReference type="NCBIfam" id="NF045611">
    <property type="entry name" value="small_CydP"/>
    <property type="match status" value="1"/>
</dbReference>
<feature type="transmembrane region" description="Helical" evidence="2">
    <location>
        <begin position="26"/>
        <end position="48"/>
    </location>
</feature>
<accession>A0A975SNS7</accession>
<evidence type="ECO:0000256" key="2">
    <source>
        <dbReference type="SAM" id="Phobius"/>
    </source>
</evidence>
<name>A0A975SNS7_9RHOO</name>
<evidence type="ECO:0000313" key="4">
    <source>
        <dbReference type="Proteomes" id="UP000683428"/>
    </source>
</evidence>
<dbReference type="EMBL" id="CP064782">
    <property type="protein sequence ID" value="QWT49747.1"/>
    <property type="molecule type" value="Genomic_DNA"/>
</dbReference>
<evidence type="ECO:0000313" key="3">
    <source>
        <dbReference type="EMBL" id="QWT49747.1"/>
    </source>
</evidence>
<keyword evidence="2" id="KW-0472">Membrane</keyword>
<keyword evidence="2" id="KW-1133">Transmembrane helix</keyword>
<dbReference type="Proteomes" id="UP000683428">
    <property type="component" value="Chromosome"/>
</dbReference>